<protein>
    <submittedName>
        <fullName evidence="1">Uncharacterized protein</fullName>
    </submittedName>
</protein>
<reference evidence="2" key="1">
    <citation type="journal article" date="2013" name="Nature">
        <title>Draft genome of the wheat A-genome progenitor Triticum urartu.</title>
        <authorList>
            <person name="Ling H.Q."/>
            <person name="Zhao S."/>
            <person name="Liu D."/>
            <person name="Wang J."/>
            <person name="Sun H."/>
            <person name="Zhang C."/>
            <person name="Fan H."/>
            <person name="Li D."/>
            <person name="Dong L."/>
            <person name="Tao Y."/>
            <person name="Gao C."/>
            <person name="Wu H."/>
            <person name="Li Y."/>
            <person name="Cui Y."/>
            <person name="Guo X."/>
            <person name="Zheng S."/>
            <person name="Wang B."/>
            <person name="Yu K."/>
            <person name="Liang Q."/>
            <person name="Yang W."/>
            <person name="Lou X."/>
            <person name="Chen J."/>
            <person name="Feng M."/>
            <person name="Jian J."/>
            <person name="Zhang X."/>
            <person name="Luo G."/>
            <person name="Jiang Y."/>
            <person name="Liu J."/>
            <person name="Wang Z."/>
            <person name="Sha Y."/>
            <person name="Zhang B."/>
            <person name="Wu H."/>
            <person name="Tang D."/>
            <person name="Shen Q."/>
            <person name="Xue P."/>
            <person name="Zou S."/>
            <person name="Wang X."/>
            <person name="Liu X."/>
            <person name="Wang F."/>
            <person name="Yang Y."/>
            <person name="An X."/>
            <person name="Dong Z."/>
            <person name="Zhang K."/>
            <person name="Zhang X."/>
            <person name="Luo M.C."/>
            <person name="Dvorak J."/>
            <person name="Tong Y."/>
            <person name="Wang J."/>
            <person name="Yang H."/>
            <person name="Li Z."/>
            <person name="Wang D."/>
            <person name="Zhang A."/>
            <person name="Wang J."/>
        </authorList>
    </citation>
    <scope>NUCLEOTIDE SEQUENCE</scope>
    <source>
        <strain evidence="2">cv. G1812</strain>
    </source>
</reference>
<reference evidence="1" key="3">
    <citation type="submission" date="2022-06" db="UniProtKB">
        <authorList>
            <consortium name="EnsemblPlants"/>
        </authorList>
    </citation>
    <scope>IDENTIFICATION</scope>
</reference>
<proteinExistence type="predicted"/>
<dbReference type="Proteomes" id="UP000015106">
    <property type="component" value="Chromosome 4"/>
</dbReference>
<dbReference type="Gramene" id="TuG1812G0400001881.01.T01">
    <property type="protein sequence ID" value="TuG1812G0400001881.01.T01.cds396190"/>
    <property type="gene ID" value="TuG1812G0400001881.01"/>
</dbReference>
<dbReference type="EnsemblPlants" id="TuG1812G0400001881.01.T01">
    <property type="protein sequence ID" value="TuG1812G0400001881.01.T01.cds396190"/>
    <property type="gene ID" value="TuG1812G0400001881.01"/>
</dbReference>
<dbReference type="AlphaFoldDB" id="A0A8R7Q2T3"/>
<reference evidence="1" key="2">
    <citation type="submission" date="2018-03" db="EMBL/GenBank/DDBJ databases">
        <title>The Triticum urartu genome reveals the dynamic nature of wheat genome evolution.</title>
        <authorList>
            <person name="Ling H."/>
            <person name="Ma B."/>
            <person name="Shi X."/>
            <person name="Liu H."/>
            <person name="Dong L."/>
            <person name="Sun H."/>
            <person name="Cao Y."/>
            <person name="Gao Q."/>
            <person name="Zheng S."/>
            <person name="Li Y."/>
            <person name="Yu Y."/>
            <person name="Du H."/>
            <person name="Qi M."/>
            <person name="Li Y."/>
            <person name="Yu H."/>
            <person name="Cui Y."/>
            <person name="Wang N."/>
            <person name="Chen C."/>
            <person name="Wu H."/>
            <person name="Zhao Y."/>
            <person name="Zhang J."/>
            <person name="Li Y."/>
            <person name="Zhou W."/>
            <person name="Zhang B."/>
            <person name="Hu W."/>
            <person name="Eijk M."/>
            <person name="Tang J."/>
            <person name="Witsenboer H."/>
            <person name="Zhao S."/>
            <person name="Li Z."/>
            <person name="Zhang A."/>
            <person name="Wang D."/>
            <person name="Liang C."/>
        </authorList>
    </citation>
    <scope>NUCLEOTIDE SEQUENCE [LARGE SCALE GENOMIC DNA]</scope>
    <source>
        <strain evidence="1">cv. G1812</strain>
    </source>
</reference>
<sequence length="55" mass="6412">MCIVSQYIGHQFTPHEISEFSTHIVFAELFPPDNYAWIHKCVQCFQVEVSSILKL</sequence>
<accession>A0A8R7Q2T3</accession>
<evidence type="ECO:0000313" key="1">
    <source>
        <dbReference type="EnsemblPlants" id="TuG1812G0400001881.01.T01.cds396190"/>
    </source>
</evidence>
<evidence type="ECO:0000313" key="2">
    <source>
        <dbReference type="Proteomes" id="UP000015106"/>
    </source>
</evidence>
<keyword evidence="2" id="KW-1185">Reference proteome</keyword>
<name>A0A8R7Q2T3_TRIUA</name>
<organism evidence="1 2">
    <name type="scientific">Triticum urartu</name>
    <name type="common">Red wild einkorn</name>
    <name type="synonym">Crithodium urartu</name>
    <dbReference type="NCBI Taxonomy" id="4572"/>
    <lineage>
        <taxon>Eukaryota</taxon>
        <taxon>Viridiplantae</taxon>
        <taxon>Streptophyta</taxon>
        <taxon>Embryophyta</taxon>
        <taxon>Tracheophyta</taxon>
        <taxon>Spermatophyta</taxon>
        <taxon>Magnoliopsida</taxon>
        <taxon>Liliopsida</taxon>
        <taxon>Poales</taxon>
        <taxon>Poaceae</taxon>
        <taxon>BOP clade</taxon>
        <taxon>Pooideae</taxon>
        <taxon>Triticodae</taxon>
        <taxon>Triticeae</taxon>
        <taxon>Triticinae</taxon>
        <taxon>Triticum</taxon>
    </lineage>
</organism>